<organism evidence="3 4">
    <name type="scientific">Cyclocybe aegerita</name>
    <name type="common">Black poplar mushroom</name>
    <name type="synonym">Agrocybe aegerita</name>
    <dbReference type="NCBI Taxonomy" id="1973307"/>
    <lineage>
        <taxon>Eukaryota</taxon>
        <taxon>Fungi</taxon>
        <taxon>Dikarya</taxon>
        <taxon>Basidiomycota</taxon>
        <taxon>Agaricomycotina</taxon>
        <taxon>Agaricomycetes</taxon>
        <taxon>Agaricomycetidae</taxon>
        <taxon>Agaricales</taxon>
        <taxon>Agaricineae</taxon>
        <taxon>Bolbitiaceae</taxon>
        <taxon>Cyclocybe</taxon>
    </lineage>
</organism>
<evidence type="ECO:0000313" key="4">
    <source>
        <dbReference type="Proteomes" id="UP000467700"/>
    </source>
</evidence>
<reference evidence="3 4" key="1">
    <citation type="submission" date="2020-01" db="EMBL/GenBank/DDBJ databases">
        <authorList>
            <person name="Gupta K D."/>
        </authorList>
    </citation>
    <scope>NUCLEOTIDE SEQUENCE [LARGE SCALE GENOMIC DNA]</scope>
</reference>
<feature type="domain" description="DUF6604" evidence="2">
    <location>
        <begin position="16"/>
        <end position="304"/>
    </location>
</feature>
<comment type="caution">
    <text evidence="3">The sequence shown here is derived from an EMBL/GenBank/DDBJ whole genome shotgun (WGS) entry which is preliminary data.</text>
</comment>
<dbReference type="EMBL" id="CACVBS010000044">
    <property type="protein sequence ID" value="CAA7264299.1"/>
    <property type="molecule type" value="Genomic_DNA"/>
</dbReference>
<feature type="region of interest" description="Disordered" evidence="1">
    <location>
        <begin position="39"/>
        <end position="71"/>
    </location>
</feature>
<accession>A0A8S0VRP2</accession>
<keyword evidence="4" id="KW-1185">Reference proteome</keyword>
<dbReference type="PANTHER" id="PTHR38795:SF1">
    <property type="entry name" value="DUF6604 DOMAIN-CONTAINING PROTEIN"/>
    <property type="match status" value="1"/>
</dbReference>
<evidence type="ECO:0000313" key="3">
    <source>
        <dbReference type="EMBL" id="CAA7264299.1"/>
    </source>
</evidence>
<evidence type="ECO:0000256" key="1">
    <source>
        <dbReference type="SAM" id="MobiDB-lite"/>
    </source>
</evidence>
<dbReference type="AlphaFoldDB" id="A0A8S0VRP2"/>
<dbReference type="OrthoDB" id="2993576at2759"/>
<dbReference type="PANTHER" id="PTHR38795">
    <property type="entry name" value="DUF6604 DOMAIN-CONTAINING PROTEIN"/>
    <property type="match status" value="1"/>
</dbReference>
<dbReference type="Proteomes" id="UP000467700">
    <property type="component" value="Unassembled WGS sequence"/>
</dbReference>
<dbReference type="InterPro" id="IPR046539">
    <property type="entry name" value="DUF6604"/>
</dbReference>
<gene>
    <name evidence="3" type="ORF">AAE3_LOCUS6589</name>
</gene>
<protein>
    <recommendedName>
        <fullName evidence="2">DUF6604 domain-containing protein</fullName>
    </recommendedName>
</protein>
<dbReference type="Pfam" id="PF20253">
    <property type="entry name" value="DUF6604"/>
    <property type="match status" value="1"/>
</dbReference>
<sequence>MERKAPLPESYYSTYRQYKETSTKILKWVIDTAREIRNRAYTQSNTTRRPRAQGNKSRNAPKKVQPPLDPDLSSSKCSLGLFLKLVKEIADSNLDISATYVALLELSIEQRKEIAAFYSPDADAAEANKSHQFAIHAYSQALAILKEARERSGVKEDDEVKDTLVLVATDDFALNGAIHHLTTMMEEEGFSVSAPVGSAENEWLRDNPAINPGGKAKKPCSFPLDEYELLPDNDLDSQGKKVKQVRDESREAQKCFLMDVNNIRKYCNQIWRTVVPIGTTSYVAASFVTNRAVQLVKQLEYDLVAEFPVLEDKDKGLASVFRPLLLEKPQGMTQEMFDALLDQTMFHTWTALETFSELLEKNKRPLLRDGHFGYFDPLADRERMSQHDKQLEDHCIMCNHWPDLILANELSKSWIGRRGLGQEFYTFCNNKPRTVTWALIFSCQMQADVVQARRRHLRYDLQVARNLARTVVNEYSSFLFDGVLYDDNMDLIARPHIRESLESIKFWVLGDPLQDIKYRYGWDKLSRQASQKDSLWLQNPWLTANVISEMMLDYFFSSTAVVGAGGFVQSTIQLWNMLKQTGYLTFAPSSSIVGQDTSSNKEHALLFDHLMDVLGDKVFSGPPPKSNFLKQWDIMMGVRPEEFAQGKRQYKKNASDSRRIRAHNEAGRGITPEVSDAWALHEADYFASTLTSSVQRKRIDQAENKHNHPLAAMLDLVNTELGEPTPPAPVSRPAAHTAQTVSTGLRRGPLLNLNFLKVHSLCVRIFTALEPVLRPEIEQRVLGQPINHTQINWPYLTGWIARSEQVPQNGGLPDRVLLEKAADVVKRLAGEEMVEDYLLREVADESFIL</sequence>
<name>A0A8S0VRP2_CYCAE</name>
<evidence type="ECO:0000259" key="2">
    <source>
        <dbReference type="Pfam" id="PF20253"/>
    </source>
</evidence>
<proteinExistence type="predicted"/>